<name>A0AAN9YWR4_9PEZI</name>
<organism evidence="3 4">
    <name type="scientific">Diatrype stigma</name>
    <dbReference type="NCBI Taxonomy" id="117547"/>
    <lineage>
        <taxon>Eukaryota</taxon>
        <taxon>Fungi</taxon>
        <taxon>Dikarya</taxon>
        <taxon>Ascomycota</taxon>
        <taxon>Pezizomycotina</taxon>
        <taxon>Sordariomycetes</taxon>
        <taxon>Xylariomycetidae</taxon>
        <taxon>Xylariales</taxon>
        <taxon>Diatrypaceae</taxon>
        <taxon>Diatrype</taxon>
    </lineage>
</organism>
<sequence>MGRSEGGFCGYRNIQMMASYIVGSGGPGADRLHGRVPSIFRIQDYIEAAWDAGINAHGRVETGGVKGTRKYIGTSEASFSLLLIDVYLKLSWVTY</sequence>
<evidence type="ECO:0000256" key="1">
    <source>
        <dbReference type="ARBA" id="ARBA00022801"/>
    </source>
</evidence>
<dbReference type="InterPro" id="IPR012462">
    <property type="entry name" value="UFSP1/2_DUB_cat"/>
</dbReference>
<comment type="caution">
    <text evidence="3">The sequence shown here is derived from an EMBL/GenBank/DDBJ whole genome shotgun (WGS) entry which is preliminary data.</text>
</comment>
<proteinExistence type="predicted"/>
<keyword evidence="4" id="KW-1185">Reference proteome</keyword>
<dbReference type="Gene3D" id="3.90.70.130">
    <property type="match status" value="1"/>
</dbReference>
<dbReference type="EMBL" id="JAKJXP020000003">
    <property type="protein sequence ID" value="KAK7757264.1"/>
    <property type="molecule type" value="Genomic_DNA"/>
</dbReference>
<dbReference type="GO" id="GO:0016787">
    <property type="term" value="F:hydrolase activity"/>
    <property type="evidence" value="ECO:0007669"/>
    <property type="project" value="UniProtKB-KW"/>
</dbReference>
<evidence type="ECO:0000313" key="4">
    <source>
        <dbReference type="Proteomes" id="UP001320420"/>
    </source>
</evidence>
<protein>
    <recommendedName>
        <fullName evidence="2">UFSP1/2/DUB catalytic domain-containing protein</fullName>
    </recommendedName>
</protein>
<dbReference type="Proteomes" id="UP001320420">
    <property type="component" value="Unassembled WGS sequence"/>
</dbReference>
<reference evidence="3 4" key="1">
    <citation type="submission" date="2024-02" db="EMBL/GenBank/DDBJ databases">
        <title>De novo assembly and annotation of 12 fungi associated with fruit tree decline syndrome in Ontario, Canada.</title>
        <authorList>
            <person name="Sulman M."/>
            <person name="Ellouze W."/>
            <person name="Ilyukhin E."/>
        </authorList>
    </citation>
    <scope>NUCLEOTIDE SEQUENCE [LARGE SCALE GENOMIC DNA]</scope>
    <source>
        <strain evidence="3 4">M11/M66-122</strain>
    </source>
</reference>
<evidence type="ECO:0000313" key="3">
    <source>
        <dbReference type="EMBL" id="KAK7757264.1"/>
    </source>
</evidence>
<dbReference type="Pfam" id="PF07910">
    <property type="entry name" value="Peptidase_C78"/>
    <property type="match status" value="1"/>
</dbReference>
<evidence type="ECO:0000259" key="2">
    <source>
        <dbReference type="Pfam" id="PF07910"/>
    </source>
</evidence>
<dbReference type="AlphaFoldDB" id="A0AAN9YWR4"/>
<feature type="domain" description="UFSP1/2/DUB catalytic" evidence="2">
    <location>
        <begin position="4"/>
        <end position="86"/>
    </location>
</feature>
<gene>
    <name evidence="3" type="ORF">SLS62_000813</name>
</gene>
<keyword evidence="1" id="KW-0378">Hydrolase</keyword>
<accession>A0AAN9YWR4</accession>